<accession>A0A3G1KYL9</accession>
<dbReference type="PANTHER" id="PTHR35336:SF5">
    <property type="entry name" value="ADENOSYLCOBINAMIDE AMIDOHYDROLASE"/>
    <property type="match status" value="1"/>
</dbReference>
<gene>
    <name evidence="1" type="ORF">DCMF_25050</name>
</gene>
<dbReference type="AlphaFoldDB" id="A0A3G1KYL9"/>
<dbReference type="RefSeq" id="WP_148136955.1">
    <property type="nucleotide sequence ID" value="NZ_CP017634.1"/>
</dbReference>
<evidence type="ECO:0000313" key="1">
    <source>
        <dbReference type="EMBL" id="ATW27586.1"/>
    </source>
</evidence>
<dbReference type="InterPro" id="IPR052209">
    <property type="entry name" value="CbiZ"/>
</dbReference>
<proteinExistence type="predicted"/>
<dbReference type="EMBL" id="CP017634">
    <property type="protein sequence ID" value="ATW27586.1"/>
    <property type="molecule type" value="Genomic_DNA"/>
</dbReference>
<reference evidence="1 2" key="1">
    <citation type="submission" date="2016-10" db="EMBL/GenBank/DDBJ databases">
        <title>Complete Genome Sequence of Peptococcaceae strain DCMF.</title>
        <authorList>
            <person name="Edwards R.J."/>
            <person name="Holland S.I."/>
            <person name="Deshpande N.P."/>
            <person name="Wong Y.K."/>
            <person name="Ertan H."/>
            <person name="Manefield M."/>
            <person name="Russell T.L."/>
            <person name="Lee M.J."/>
        </authorList>
    </citation>
    <scope>NUCLEOTIDE SEQUENCE [LARGE SCALE GENOMIC DNA]</scope>
    <source>
        <strain evidence="1 2">DCMF</strain>
    </source>
</reference>
<keyword evidence="2" id="KW-1185">Reference proteome</keyword>
<dbReference type="KEGG" id="fwa:DCMF_25050"/>
<dbReference type="Pfam" id="PF01955">
    <property type="entry name" value="CbiZ"/>
    <property type="match status" value="1"/>
</dbReference>
<dbReference type="PANTHER" id="PTHR35336">
    <property type="entry name" value="ADENOSYLCOBINAMIDE AMIDOHYDROLASE"/>
    <property type="match status" value="1"/>
</dbReference>
<keyword evidence="1" id="KW-0378">Hydrolase</keyword>
<dbReference type="InterPro" id="IPR002808">
    <property type="entry name" value="AdoCbi_amidolase"/>
</dbReference>
<dbReference type="Proteomes" id="UP000323521">
    <property type="component" value="Chromosome"/>
</dbReference>
<evidence type="ECO:0000313" key="2">
    <source>
        <dbReference type="Proteomes" id="UP000323521"/>
    </source>
</evidence>
<organism evidence="1 2">
    <name type="scientific">Formimonas warabiya</name>
    <dbReference type="NCBI Taxonomy" id="1761012"/>
    <lineage>
        <taxon>Bacteria</taxon>
        <taxon>Bacillati</taxon>
        <taxon>Bacillota</taxon>
        <taxon>Clostridia</taxon>
        <taxon>Eubacteriales</taxon>
        <taxon>Peptococcaceae</taxon>
        <taxon>Candidatus Formimonas</taxon>
    </lineage>
</organism>
<sequence>MKLLELSTGDYVYRYPHTLAVLFNQPRKVLSTSLFHGGYREALTAIFNYQIDCTAAMPRLSDYQEQMRQAAREAGLDPDRVSGMGTAAAMENVAILSESFQQLTVTALATGGVEANGGRVGDPADYFSPGEKRASPPPGTINIILVIDADLPPGILARALVTCTEAKTAALQELMVGSNYSTGLATGSGTDQTMVVANPASPLYLESAGKHSKLGELIGRTVKQAVKEALWRQTRLSPQRQHSILRRMKRFGITEETLWQDYRQEREGAMTRAEFLSCLHRMDQDPWLVTFTSLYLHVLDQFLWNLFCGEEALEAGNQLAALTAVKFCIPVVPVTAPEPEYFISLWEKLLLSILHSKFRDGS</sequence>
<dbReference type="OrthoDB" id="9767827at2"/>
<protein>
    <submittedName>
        <fullName evidence="1">Adenosylcobinamide amidohydrolase</fullName>
    </submittedName>
</protein>
<dbReference type="GO" id="GO:0016787">
    <property type="term" value="F:hydrolase activity"/>
    <property type="evidence" value="ECO:0007669"/>
    <property type="project" value="UniProtKB-KW"/>
</dbReference>
<name>A0A3G1KYL9_FORW1</name>